<evidence type="ECO:0000313" key="11">
    <source>
        <dbReference type="Proteomes" id="UP000612899"/>
    </source>
</evidence>
<name>A0A8J3VGX2_9ACTN</name>
<protein>
    <recommendedName>
        <fullName evidence="12">Sigma-70 family RNA polymerase sigma factor</fullName>
    </recommendedName>
</protein>
<feature type="domain" description="RNA polymerase sigma factor 70 region 4 type 2" evidence="9">
    <location>
        <begin position="111"/>
        <end position="162"/>
    </location>
</feature>
<keyword evidence="7" id="KW-0472">Membrane</keyword>
<comment type="similarity">
    <text evidence="1">Belongs to the sigma-70 factor family. ECF subfamily.</text>
</comment>
<evidence type="ECO:0000256" key="2">
    <source>
        <dbReference type="ARBA" id="ARBA00023015"/>
    </source>
</evidence>
<dbReference type="InterPro" id="IPR014284">
    <property type="entry name" value="RNA_pol_sigma-70_dom"/>
</dbReference>
<dbReference type="PANTHER" id="PTHR43133:SF8">
    <property type="entry name" value="RNA POLYMERASE SIGMA FACTOR HI_1459-RELATED"/>
    <property type="match status" value="1"/>
</dbReference>
<dbReference type="GO" id="GO:0003677">
    <property type="term" value="F:DNA binding"/>
    <property type="evidence" value="ECO:0007669"/>
    <property type="project" value="UniProtKB-KW"/>
</dbReference>
<dbReference type="Pfam" id="PF04542">
    <property type="entry name" value="Sigma70_r2"/>
    <property type="match status" value="1"/>
</dbReference>
<dbReference type="GO" id="GO:0006352">
    <property type="term" value="P:DNA-templated transcription initiation"/>
    <property type="evidence" value="ECO:0007669"/>
    <property type="project" value="InterPro"/>
</dbReference>
<evidence type="ECO:0000256" key="4">
    <source>
        <dbReference type="ARBA" id="ARBA00023125"/>
    </source>
</evidence>
<feature type="region of interest" description="Disordered" evidence="6">
    <location>
        <begin position="309"/>
        <end position="337"/>
    </location>
</feature>
<dbReference type="Gene3D" id="1.10.1740.10">
    <property type="match status" value="1"/>
</dbReference>
<dbReference type="EMBL" id="BONY01000030">
    <property type="protein sequence ID" value="GIH06804.1"/>
    <property type="molecule type" value="Genomic_DNA"/>
</dbReference>
<sequence length="430" mass="45658">MAAMARRDPAGLDGAYRRYADRLYAYARSLTGDSHAAADVVHDTFLLASQHVGQLRDPSRLPQWLYAIARHEGLRQLKRQSRQAQLEVAEQLPADTVDLVGRIREAEIVEIVRAAIAGLSDADREMAELAVRHQMSAAEIAAVLAVPVNNAHARLSRAREQLVVALGCLLVARHDDGGCAALGELLRGWDGQLKPLLRKRMNRHIEACALCSTVRRERLDPAALLSAYAALPFLASPRLRPVGDAAALEQPRWDTRSGFPRAKRRAAIGVAVGAFIVVLIVGGTALAMPEPQEAPPPPIATLAPIMVSEEPSPSATAESPSPTPVVGPSSAKPSSGPPALAFTATASAPCVATPIVKFTVNVTANANLDSGKVIVLGLIGTKNLTVSGKTATMTFTEAASTEISWHVEIKAADGRTKIGPQQSTHNTCYP</sequence>
<evidence type="ECO:0000259" key="9">
    <source>
        <dbReference type="Pfam" id="PF08281"/>
    </source>
</evidence>
<dbReference type="Gene3D" id="1.10.10.10">
    <property type="entry name" value="Winged helix-like DNA-binding domain superfamily/Winged helix DNA-binding domain"/>
    <property type="match status" value="1"/>
</dbReference>
<keyword evidence="11" id="KW-1185">Reference proteome</keyword>
<dbReference type="InterPro" id="IPR007627">
    <property type="entry name" value="RNA_pol_sigma70_r2"/>
</dbReference>
<keyword evidence="4" id="KW-0238">DNA-binding</keyword>
<dbReference type="SUPFAM" id="SSF88659">
    <property type="entry name" value="Sigma3 and sigma4 domains of RNA polymerase sigma factors"/>
    <property type="match status" value="1"/>
</dbReference>
<reference evidence="10" key="1">
    <citation type="submission" date="2021-01" db="EMBL/GenBank/DDBJ databases">
        <title>Whole genome shotgun sequence of Rhizocola hellebori NBRC 109834.</title>
        <authorList>
            <person name="Komaki H."/>
            <person name="Tamura T."/>
        </authorList>
    </citation>
    <scope>NUCLEOTIDE SEQUENCE</scope>
    <source>
        <strain evidence="10">NBRC 109834</strain>
    </source>
</reference>
<accession>A0A8J3VGX2</accession>
<keyword evidence="7" id="KW-0812">Transmembrane</keyword>
<gene>
    <name evidence="10" type="ORF">Rhe02_48710</name>
</gene>
<dbReference type="Pfam" id="PF08281">
    <property type="entry name" value="Sigma70_r4_2"/>
    <property type="match status" value="1"/>
</dbReference>
<dbReference type="SUPFAM" id="SSF88946">
    <property type="entry name" value="Sigma2 domain of RNA polymerase sigma factors"/>
    <property type="match status" value="1"/>
</dbReference>
<dbReference type="NCBIfam" id="TIGR02937">
    <property type="entry name" value="sigma70-ECF"/>
    <property type="match status" value="1"/>
</dbReference>
<proteinExistence type="inferred from homology"/>
<keyword evidence="2" id="KW-0805">Transcription regulation</keyword>
<dbReference type="InterPro" id="IPR013249">
    <property type="entry name" value="RNA_pol_sigma70_r4_t2"/>
</dbReference>
<evidence type="ECO:0000256" key="1">
    <source>
        <dbReference type="ARBA" id="ARBA00010641"/>
    </source>
</evidence>
<evidence type="ECO:0000259" key="8">
    <source>
        <dbReference type="Pfam" id="PF04542"/>
    </source>
</evidence>
<dbReference type="InterPro" id="IPR013324">
    <property type="entry name" value="RNA_pol_sigma_r3/r4-like"/>
</dbReference>
<feature type="transmembrane region" description="Helical" evidence="7">
    <location>
        <begin position="266"/>
        <end position="288"/>
    </location>
</feature>
<dbReference type="InterPro" id="IPR013325">
    <property type="entry name" value="RNA_pol_sigma_r2"/>
</dbReference>
<dbReference type="InterPro" id="IPR036388">
    <property type="entry name" value="WH-like_DNA-bd_sf"/>
</dbReference>
<dbReference type="InterPro" id="IPR039425">
    <property type="entry name" value="RNA_pol_sigma-70-like"/>
</dbReference>
<dbReference type="AlphaFoldDB" id="A0A8J3VGX2"/>
<evidence type="ECO:0000256" key="3">
    <source>
        <dbReference type="ARBA" id="ARBA00023082"/>
    </source>
</evidence>
<evidence type="ECO:0000256" key="6">
    <source>
        <dbReference type="SAM" id="MobiDB-lite"/>
    </source>
</evidence>
<evidence type="ECO:0000256" key="5">
    <source>
        <dbReference type="ARBA" id="ARBA00023163"/>
    </source>
</evidence>
<keyword evidence="7" id="KW-1133">Transmembrane helix</keyword>
<feature type="domain" description="RNA polymerase sigma-70 region 2" evidence="8">
    <location>
        <begin position="16"/>
        <end position="82"/>
    </location>
</feature>
<evidence type="ECO:0000313" key="10">
    <source>
        <dbReference type="EMBL" id="GIH06804.1"/>
    </source>
</evidence>
<comment type="caution">
    <text evidence="10">The sequence shown here is derived from an EMBL/GenBank/DDBJ whole genome shotgun (WGS) entry which is preliminary data.</text>
</comment>
<organism evidence="10 11">
    <name type="scientific">Rhizocola hellebori</name>
    <dbReference type="NCBI Taxonomy" id="1392758"/>
    <lineage>
        <taxon>Bacteria</taxon>
        <taxon>Bacillati</taxon>
        <taxon>Actinomycetota</taxon>
        <taxon>Actinomycetes</taxon>
        <taxon>Micromonosporales</taxon>
        <taxon>Micromonosporaceae</taxon>
        <taxon>Rhizocola</taxon>
    </lineage>
</organism>
<keyword evidence="5" id="KW-0804">Transcription</keyword>
<evidence type="ECO:0008006" key="12">
    <source>
        <dbReference type="Google" id="ProtNLM"/>
    </source>
</evidence>
<dbReference type="Proteomes" id="UP000612899">
    <property type="component" value="Unassembled WGS sequence"/>
</dbReference>
<dbReference type="GO" id="GO:0016987">
    <property type="term" value="F:sigma factor activity"/>
    <property type="evidence" value="ECO:0007669"/>
    <property type="project" value="UniProtKB-KW"/>
</dbReference>
<dbReference type="PANTHER" id="PTHR43133">
    <property type="entry name" value="RNA POLYMERASE ECF-TYPE SIGMA FACTO"/>
    <property type="match status" value="1"/>
</dbReference>
<keyword evidence="3" id="KW-0731">Sigma factor</keyword>
<evidence type="ECO:0000256" key="7">
    <source>
        <dbReference type="SAM" id="Phobius"/>
    </source>
</evidence>